<feature type="domain" description="Integrase catalytic" evidence="1">
    <location>
        <begin position="223"/>
        <end position="316"/>
    </location>
</feature>
<dbReference type="PROSITE" id="PS50994">
    <property type="entry name" value="INTEGRASE"/>
    <property type="match status" value="2"/>
</dbReference>
<dbReference type="PANTHER" id="PTHR37984:SF15">
    <property type="entry name" value="INTEGRASE CATALYTIC DOMAIN-CONTAINING PROTEIN"/>
    <property type="match status" value="1"/>
</dbReference>
<gene>
    <name evidence="2" type="ORF">QE152_g31223</name>
</gene>
<dbReference type="GO" id="GO:0015074">
    <property type="term" value="P:DNA integration"/>
    <property type="evidence" value="ECO:0007669"/>
    <property type="project" value="InterPro"/>
</dbReference>
<dbReference type="SUPFAM" id="SSF53098">
    <property type="entry name" value="Ribonuclease H-like"/>
    <property type="match status" value="2"/>
</dbReference>
<dbReference type="InterPro" id="IPR050951">
    <property type="entry name" value="Retrovirus_Pol_polyprotein"/>
</dbReference>
<dbReference type="SUPFAM" id="SSF56672">
    <property type="entry name" value="DNA/RNA polymerases"/>
    <property type="match status" value="1"/>
</dbReference>
<sequence length="365" mass="41957">MLADIARYINSCAVCIRSKPVQQKPIGCMCGHTRISKPWDVLSIDLVGPLPRTKQGHSYILVISDCKFVLTFPLHKASCEAIIRLLEDNVFLVFGVPRLIISDNGVQFKSCEYRAFLSEYGVKPAYTAFYHPQANPVERVNRVLKTMLIAQYKDILYDDNCGLLFTNAVKHKIQITDNDPVYNIAQRFHQIETSTDSIETTAFSVNNGHYEYVRIPFDLRNAPKKIVCDEGKEFNTFQEYCNLFKIEFDFTTNYNSNSNSPIERAHSTVLEKVRIAKNQNNKESPKNLVITAVLIYNQSIHSYPGYTPFSLLYGPYDNLNAYEIDLNKTVYESYNVKQKREVMPFMNKYTKSKQKMGQEPLRNAT</sequence>
<protein>
    <submittedName>
        <fullName evidence="2">Integrase core domain</fullName>
    </submittedName>
</protein>
<evidence type="ECO:0000259" key="1">
    <source>
        <dbReference type="PROSITE" id="PS50994"/>
    </source>
</evidence>
<accession>A0AAW1JBF6</accession>
<evidence type="ECO:0000313" key="3">
    <source>
        <dbReference type="Proteomes" id="UP001458880"/>
    </source>
</evidence>
<dbReference type="GO" id="GO:0042575">
    <property type="term" value="C:DNA polymerase complex"/>
    <property type="evidence" value="ECO:0007669"/>
    <property type="project" value="UniProtKB-ARBA"/>
</dbReference>
<dbReference type="GO" id="GO:0003676">
    <property type="term" value="F:nucleic acid binding"/>
    <property type="evidence" value="ECO:0007669"/>
    <property type="project" value="InterPro"/>
</dbReference>
<dbReference type="InterPro" id="IPR043502">
    <property type="entry name" value="DNA/RNA_pol_sf"/>
</dbReference>
<keyword evidence="3" id="KW-1185">Reference proteome</keyword>
<organism evidence="2 3">
    <name type="scientific">Popillia japonica</name>
    <name type="common">Japanese beetle</name>
    <dbReference type="NCBI Taxonomy" id="7064"/>
    <lineage>
        <taxon>Eukaryota</taxon>
        <taxon>Metazoa</taxon>
        <taxon>Ecdysozoa</taxon>
        <taxon>Arthropoda</taxon>
        <taxon>Hexapoda</taxon>
        <taxon>Insecta</taxon>
        <taxon>Pterygota</taxon>
        <taxon>Neoptera</taxon>
        <taxon>Endopterygota</taxon>
        <taxon>Coleoptera</taxon>
        <taxon>Polyphaga</taxon>
        <taxon>Scarabaeiformia</taxon>
        <taxon>Scarabaeidae</taxon>
        <taxon>Rutelinae</taxon>
        <taxon>Popillia</taxon>
    </lineage>
</organism>
<dbReference type="InterPro" id="IPR012337">
    <property type="entry name" value="RNaseH-like_sf"/>
</dbReference>
<dbReference type="AlphaFoldDB" id="A0AAW1JBF6"/>
<feature type="domain" description="Integrase catalytic" evidence="1">
    <location>
        <begin position="34"/>
        <end position="204"/>
    </location>
</feature>
<dbReference type="GO" id="GO:0071897">
    <property type="term" value="P:DNA biosynthetic process"/>
    <property type="evidence" value="ECO:0007669"/>
    <property type="project" value="UniProtKB-ARBA"/>
</dbReference>
<dbReference type="Pfam" id="PF00665">
    <property type="entry name" value="rve"/>
    <property type="match status" value="1"/>
</dbReference>
<reference evidence="2 3" key="1">
    <citation type="journal article" date="2024" name="BMC Genomics">
        <title>De novo assembly and annotation of Popillia japonica's genome with initial clues to its potential as an invasive pest.</title>
        <authorList>
            <person name="Cucini C."/>
            <person name="Boschi S."/>
            <person name="Funari R."/>
            <person name="Cardaioli E."/>
            <person name="Iannotti N."/>
            <person name="Marturano G."/>
            <person name="Paoli F."/>
            <person name="Bruttini M."/>
            <person name="Carapelli A."/>
            <person name="Frati F."/>
            <person name="Nardi F."/>
        </authorList>
    </citation>
    <scope>NUCLEOTIDE SEQUENCE [LARGE SCALE GENOMIC DNA]</scope>
    <source>
        <strain evidence="2">DMR45628</strain>
    </source>
</reference>
<dbReference type="PANTHER" id="PTHR37984">
    <property type="entry name" value="PROTEIN CBG26694"/>
    <property type="match status" value="1"/>
</dbReference>
<dbReference type="Gene3D" id="3.30.420.10">
    <property type="entry name" value="Ribonuclease H-like superfamily/Ribonuclease H"/>
    <property type="match status" value="2"/>
</dbReference>
<comment type="caution">
    <text evidence="2">The sequence shown here is derived from an EMBL/GenBank/DDBJ whole genome shotgun (WGS) entry which is preliminary data.</text>
</comment>
<name>A0AAW1JBF6_POPJA</name>
<dbReference type="InterPro" id="IPR001584">
    <property type="entry name" value="Integrase_cat-core"/>
</dbReference>
<dbReference type="EMBL" id="JASPKY010000437">
    <property type="protein sequence ID" value="KAK9700435.1"/>
    <property type="molecule type" value="Genomic_DNA"/>
</dbReference>
<proteinExistence type="predicted"/>
<dbReference type="InterPro" id="IPR036397">
    <property type="entry name" value="RNaseH_sf"/>
</dbReference>
<dbReference type="Proteomes" id="UP001458880">
    <property type="component" value="Unassembled WGS sequence"/>
</dbReference>
<evidence type="ECO:0000313" key="2">
    <source>
        <dbReference type="EMBL" id="KAK9700435.1"/>
    </source>
</evidence>